<evidence type="ECO:0000256" key="1">
    <source>
        <dbReference type="ARBA" id="ARBA00009861"/>
    </source>
</evidence>
<keyword evidence="5" id="KW-1185">Reference proteome</keyword>
<dbReference type="OrthoDB" id="894625at2759"/>
<dbReference type="InterPro" id="IPR023213">
    <property type="entry name" value="CAT-like_dom_sf"/>
</dbReference>
<keyword evidence="2" id="KW-0808">Transferase</keyword>
<protein>
    <submittedName>
        <fullName evidence="4">Vinorine synthase-like</fullName>
    </submittedName>
</protein>
<dbReference type="Gene3D" id="3.30.559.10">
    <property type="entry name" value="Chloramphenicol acetyltransferase-like domain"/>
    <property type="match status" value="2"/>
</dbReference>
<keyword evidence="3" id="KW-0012">Acyltransferase</keyword>
<organism evidence="4 5">
    <name type="scientific">Dorcoceras hygrometricum</name>
    <dbReference type="NCBI Taxonomy" id="472368"/>
    <lineage>
        <taxon>Eukaryota</taxon>
        <taxon>Viridiplantae</taxon>
        <taxon>Streptophyta</taxon>
        <taxon>Embryophyta</taxon>
        <taxon>Tracheophyta</taxon>
        <taxon>Spermatophyta</taxon>
        <taxon>Magnoliopsida</taxon>
        <taxon>eudicotyledons</taxon>
        <taxon>Gunneridae</taxon>
        <taxon>Pentapetalae</taxon>
        <taxon>asterids</taxon>
        <taxon>lamiids</taxon>
        <taxon>Lamiales</taxon>
        <taxon>Gesneriaceae</taxon>
        <taxon>Didymocarpoideae</taxon>
        <taxon>Trichosporeae</taxon>
        <taxon>Loxocarpinae</taxon>
        <taxon>Dorcoceras</taxon>
    </lineage>
</organism>
<dbReference type="GO" id="GO:0016746">
    <property type="term" value="F:acyltransferase activity"/>
    <property type="evidence" value="ECO:0007669"/>
    <property type="project" value="UniProtKB-KW"/>
</dbReference>
<dbReference type="AlphaFoldDB" id="A0A2Z7BH51"/>
<evidence type="ECO:0000256" key="2">
    <source>
        <dbReference type="ARBA" id="ARBA00022679"/>
    </source>
</evidence>
<gene>
    <name evidence="4" type="ORF">F511_26830</name>
</gene>
<evidence type="ECO:0000256" key="3">
    <source>
        <dbReference type="ARBA" id="ARBA00023315"/>
    </source>
</evidence>
<dbReference type="EMBL" id="KV006353">
    <property type="protein sequence ID" value="KZV32769.1"/>
    <property type="molecule type" value="Genomic_DNA"/>
</dbReference>
<sequence>MEVKIISKEVVKPSSPTPDIYKFSLLDQSNPPTLYPIILYFLPEADSGLTQKINILKESLSQNLTRFYPFAGRVKDRHSVDCKDGGIPFSIAEVRGNLEDFLIKPNLKMTMKLLQNDNSRQEQKPGDHVCEIQVNRFECGGLAVSVVISHCVADAVTLCTFLRSWAAAARSTGEEISPDFNIGKNVFPPLDVMDRETMLFPSDMSPYLRLTKYVTKRYVFDTSIIAKLKERARSGSSVLPSSVVAVSAFIWKVYMNLFTEKSDLEKPFTQMQVVNLRRTAVPALPDESFGNMYWLTAAQCTSPADSNLEDLAGEVKRAIKKIDSGFVQALMDGGYHQKLEETKKGFPRGSHLMGISSWCRFGWYDIDFGWGKPVWISLSVCGDSETVAANGATFMDTRFNDGIEAWMTLAQDYVASFEENEDIKNYVLIDPPVPCR</sequence>
<proteinExistence type="inferred from homology"/>
<evidence type="ECO:0000313" key="4">
    <source>
        <dbReference type="EMBL" id="KZV32769.1"/>
    </source>
</evidence>
<evidence type="ECO:0000313" key="5">
    <source>
        <dbReference type="Proteomes" id="UP000250235"/>
    </source>
</evidence>
<dbReference type="PANTHER" id="PTHR31623">
    <property type="entry name" value="F21J9.9"/>
    <property type="match status" value="1"/>
</dbReference>
<comment type="similarity">
    <text evidence="1">Belongs to the plant acyltransferase family.</text>
</comment>
<reference evidence="4 5" key="1">
    <citation type="journal article" date="2015" name="Proc. Natl. Acad. Sci. U.S.A.">
        <title>The resurrection genome of Boea hygrometrica: A blueprint for survival of dehydration.</title>
        <authorList>
            <person name="Xiao L."/>
            <person name="Yang G."/>
            <person name="Zhang L."/>
            <person name="Yang X."/>
            <person name="Zhao S."/>
            <person name="Ji Z."/>
            <person name="Zhou Q."/>
            <person name="Hu M."/>
            <person name="Wang Y."/>
            <person name="Chen M."/>
            <person name="Xu Y."/>
            <person name="Jin H."/>
            <person name="Xiao X."/>
            <person name="Hu G."/>
            <person name="Bao F."/>
            <person name="Hu Y."/>
            <person name="Wan P."/>
            <person name="Li L."/>
            <person name="Deng X."/>
            <person name="Kuang T."/>
            <person name="Xiang C."/>
            <person name="Zhu J.K."/>
            <person name="Oliver M.J."/>
            <person name="He Y."/>
        </authorList>
    </citation>
    <scope>NUCLEOTIDE SEQUENCE [LARGE SCALE GENOMIC DNA]</scope>
    <source>
        <strain evidence="5">cv. XS01</strain>
    </source>
</reference>
<dbReference type="Proteomes" id="UP000250235">
    <property type="component" value="Unassembled WGS sequence"/>
</dbReference>
<dbReference type="PANTHER" id="PTHR31623:SF105">
    <property type="entry name" value="VINORINE SYNTHASE-LIKE"/>
    <property type="match status" value="1"/>
</dbReference>
<name>A0A2Z7BH51_9LAMI</name>
<dbReference type="Pfam" id="PF02458">
    <property type="entry name" value="Transferase"/>
    <property type="match status" value="1"/>
</dbReference>
<accession>A0A2Z7BH51</accession>